<proteinExistence type="predicted"/>
<sequence length="357" mass="40027">MILTLEKLFNSPLIIKAVIDRVMQTTLDTIVWKRYLDFEETKTRLFKTYLGTVTGVVMGSVIDKNSNKPIRERKTLGSGTGEVADLGNSFQMDNERLSIVQQLIDKYNQAGAGQPAVLTEIINYLADDIRQCTLAPHKRMDYVVGQLISTGVGEVKLDDNKEGITLMKMELPVMKFDPTTAEKPNFIAYLQKIVEETRAKVGTFALMEMTRSTFNKRIVASDEFKNTYKMVLGNAQIGVAGGIITEAMANQLLTGIGLPPLHIVEDYVVKEDGTSTNIFSDERIALLPTAKIGKMMWHQPYELVDRVPDRTYTVLEGGHFITTKRTEEGRFVEYGCEWIPNITAPQRMAIINTSKMG</sequence>
<organism evidence="1 2">
    <name type="scientific">Capnocytophaga ochracea</name>
    <dbReference type="NCBI Taxonomy" id="1018"/>
    <lineage>
        <taxon>Bacteria</taxon>
        <taxon>Pseudomonadati</taxon>
        <taxon>Bacteroidota</taxon>
        <taxon>Flavobacteriia</taxon>
        <taxon>Flavobacteriales</taxon>
        <taxon>Flavobacteriaceae</taxon>
        <taxon>Capnocytophaga</taxon>
    </lineage>
</organism>
<protein>
    <recommendedName>
        <fullName evidence="3">Phage major capsid protein E</fullName>
    </recommendedName>
</protein>
<gene>
    <name evidence="1" type="ORF">NCTC11545_00027</name>
</gene>
<reference evidence="1 2" key="1">
    <citation type="submission" date="2018-06" db="EMBL/GenBank/DDBJ databases">
        <authorList>
            <consortium name="Pathogen Informatics"/>
            <person name="Doyle S."/>
        </authorList>
    </citation>
    <scope>NUCLEOTIDE SEQUENCE [LARGE SCALE GENOMIC DNA]</scope>
    <source>
        <strain evidence="1 2">NCTC11545</strain>
    </source>
</reference>
<name>A0A2X2SJ98_CAPOC</name>
<dbReference type="RefSeq" id="WP_111971841.1">
    <property type="nucleotide sequence ID" value="NZ_UAVS01000001.1"/>
</dbReference>
<dbReference type="Proteomes" id="UP000250169">
    <property type="component" value="Unassembled WGS sequence"/>
</dbReference>
<accession>A0A2X2SJ98</accession>
<evidence type="ECO:0008006" key="3">
    <source>
        <dbReference type="Google" id="ProtNLM"/>
    </source>
</evidence>
<evidence type="ECO:0000313" key="2">
    <source>
        <dbReference type="Proteomes" id="UP000250169"/>
    </source>
</evidence>
<evidence type="ECO:0000313" key="1">
    <source>
        <dbReference type="EMBL" id="SQA92468.1"/>
    </source>
</evidence>
<dbReference type="AlphaFoldDB" id="A0A2X2SJ98"/>
<dbReference type="EMBL" id="UAVS01000001">
    <property type="protein sequence ID" value="SQA92468.1"/>
    <property type="molecule type" value="Genomic_DNA"/>
</dbReference>